<comment type="subunit">
    <text evidence="5">Associates with stalled 50S ribosomal subunits. Binds to RqcH, 23S rRNA and the P-site tRNA. Does not require RqcH for association with 50S subunits.</text>
</comment>
<evidence type="ECO:0000256" key="4">
    <source>
        <dbReference type="ARBA" id="ARBA00022917"/>
    </source>
</evidence>
<dbReference type="InterPro" id="IPR025490">
    <property type="entry name" value="RqcP"/>
</dbReference>
<organism evidence="7 8">
    <name type="scientific">Oceanirhabdus seepicola</name>
    <dbReference type="NCBI Taxonomy" id="2828781"/>
    <lineage>
        <taxon>Bacteria</taxon>
        <taxon>Bacillati</taxon>
        <taxon>Bacillota</taxon>
        <taxon>Clostridia</taxon>
        <taxon>Eubacteriales</taxon>
        <taxon>Clostridiaceae</taxon>
        <taxon>Oceanirhabdus</taxon>
    </lineage>
</organism>
<dbReference type="GO" id="GO:0019843">
    <property type="term" value="F:rRNA binding"/>
    <property type="evidence" value="ECO:0007669"/>
    <property type="project" value="UniProtKB-UniRule"/>
</dbReference>
<dbReference type="HAMAP" id="MF_00871">
    <property type="entry name" value="RqcP"/>
    <property type="match status" value="1"/>
</dbReference>
<sequence>MRLDKYLKVSRIIKRRTKAKEICDSDRVFINGRKAKASTTVKESDIIEIQFPKGTLKAKIMNITAHVRKEEAKEMYEIISGADSEE</sequence>
<evidence type="ECO:0000256" key="3">
    <source>
        <dbReference type="ARBA" id="ARBA00022884"/>
    </source>
</evidence>
<accession>A0A9J6P7W8</accession>
<dbReference type="GO" id="GO:0072344">
    <property type="term" value="P:rescue of stalled ribosome"/>
    <property type="evidence" value="ECO:0007669"/>
    <property type="project" value="UniProtKB-UniRule"/>
</dbReference>
<comment type="caution">
    <text evidence="7">The sequence shown here is derived from an EMBL/GenBank/DDBJ whole genome shotgun (WGS) entry which is preliminary data.</text>
</comment>
<dbReference type="Proteomes" id="UP001056429">
    <property type="component" value="Unassembled WGS sequence"/>
</dbReference>
<dbReference type="Pfam" id="PF01479">
    <property type="entry name" value="S4"/>
    <property type="match status" value="1"/>
</dbReference>
<dbReference type="InterPro" id="IPR036986">
    <property type="entry name" value="S4_RNA-bd_sf"/>
</dbReference>
<dbReference type="AlphaFoldDB" id="A0A9J6P7W8"/>
<dbReference type="SUPFAM" id="SSF55174">
    <property type="entry name" value="Alpha-L RNA-binding motif"/>
    <property type="match status" value="1"/>
</dbReference>
<keyword evidence="8" id="KW-1185">Reference proteome</keyword>
<dbReference type="Gene3D" id="3.10.290.10">
    <property type="entry name" value="RNA-binding S4 domain"/>
    <property type="match status" value="1"/>
</dbReference>
<protein>
    <recommendedName>
        <fullName evidence="5">RQC P-site tRNA stabilizing factor</fullName>
        <shortName evidence="5">RqcP</shortName>
    </recommendedName>
    <alternativeName>
        <fullName evidence="5">Ribosome-associated protein quality control protein P</fullName>
    </alternativeName>
</protein>
<dbReference type="GO" id="GO:0000049">
    <property type="term" value="F:tRNA binding"/>
    <property type="evidence" value="ECO:0007669"/>
    <property type="project" value="UniProtKB-UniRule"/>
</dbReference>
<evidence type="ECO:0000313" key="7">
    <source>
        <dbReference type="EMBL" id="MCM1992054.1"/>
    </source>
</evidence>
<keyword evidence="3 5" id="KW-0694">RNA-binding</keyword>
<reference evidence="7" key="1">
    <citation type="journal article" date="2021" name="mSystems">
        <title>Bacteria and Archaea Synergistically Convert Glycine Betaine to Biogenic Methane in the Formosa Cold Seep of the South China Sea.</title>
        <authorList>
            <person name="Li L."/>
            <person name="Zhang W."/>
            <person name="Zhang S."/>
            <person name="Song L."/>
            <person name="Sun Q."/>
            <person name="Zhang H."/>
            <person name="Xiang H."/>
            <person name="Dong X."/>
        </authorList>
    </citation>
    <scope>NUCLEOTIDE SEQUENCE</scope>
    <source>
        <strain evidence="7">ZWT</strain>
    </source>
</reference>
<reference evidence="7" key="2">
    <citation type="submission" date="2021-04" db="EMBL/GenBank/DDBJ databases">
        <authorList>
            <person name="Dong X."/>
        </authorList>
    </citation>
    <scope>NUCLEOTIDE SEQUENCE</scope>
    <source>
        <strain evidence="7">ZWT</strain>
    </source>
</reference>
<dbReference type="RefSeq" id="WP_250861203.1">
    <property type="nucleotide sequence ID" value="NZ_JAGSOJ010000005.1"/>
</dbReference>
<dbReference type="EMBL" id="JAGSOJ010000005">
    <property type="protein sequence ID" value="MCM1992054.1"/>
    <property type="molecule type" value="Genomic_DNA"/>
</dbReference>
<evidence type="ECO:0000256" key="5">
    <source>
        <dbReference type="HAMAP-Rule" id="MF_00871"/>
    </source>
</evidence>
<dbReference type="CDD" id="cd00165">
    <property type="entry name" value="S4"/>
    <property type="match status" value="1"/>
</dbReference>
<evidence type="ECO:0000256" key="1">
    <source>
        <dbReference type="ARBA" id="ARBA00022555"/>
    </source>
</evidence>
<dbReference type="GO" id="GO:0043023">
    <property type="term" value="F:ribosomal large subunit binding"/>
    <property type="evidence" value="ECO:0007669"/>
    <property type="project" value="UniProtKB-UniRule"/>
</dbReference>
<gene>
    <name evidence="5" type="primary">rqcP</name>
    <name evidence="7" type="ORF">KDK92_20185</name>
</gene>
<dbReference type="SMART" id="SM00363">
    <property type="entry name" value="S4"/>
    <property type="match status" value="1"/>
</dbReference>
<comment type="similarity">
    <text evidence="5">Belongs to the RqcP family.</text>
</comment>
<dbReference type="PIRSF" id="PIRSF038881">
    <property type="entry name" value="RNAbp_HP1423"/>
    <property type="match status" value="1"/>
</dbReference>
<proteinExistence type="inferred from homology"/>
<keyword evidence="4 5" id="KW-0648">Protein biosynthesis</keyword>
<evidence type="ECO:0000313" key="8">
    <source>
        <dbReference type="Proteomes" id="UP001056429"/>
    </source>
</evidence>
<comment type="function">
    <text evidence="5">Key component of the ribosome quality control system (RQC), a ribosome-associated complex that mediates the extraction of incompletely synthesized nascent chains from stalled ribosomes and their subsequent degradation. RqcH recruits Ala-charged tRNA, and with RqcP directs the elongation of stalled nascent chains on 50S ribosomal subunits, leading to non-templated C-terminal alanine extensions (Ala tail). The Ala tail promotes nascent chain degradation. RqcP is associated with the translocation-like movement of the peptidyl-tRNA from the A-site into the P-site.</text>
</comment>
<keyword evidence="1 5" id="KW-0820">tRNA-binding</keyword>
<feature type="domain" description="RNA-binding S4" evidence="6">
    <location>
        <begin position="1"/>
        <end position="64"/>
    </location>
</feature>
<name>A0A9J6P7W8_9CLOT</name>
<keyword evidence="2 5" id="KW-0699">rRNA-binding</keyword>
<dbReference type="InterPro" id="IPR002942">
    <property type="entry name" value="S4_RNA-bd"/>
</dbReference>
<evidence type="ECO:0000259" key="6">
    <source>
        <dbReference type="SMART" id="SM00363"/>
    </source>
</evidence>
<dbReference type="PROSITE" id="PS50889">
    <property type="entry name" value="S4"/>
    <property type="match status" value="1"/>
</dbReference>
<evidence type="ECO:0000256" key="2">
    <source>
        <dbReference type="ARBA" id="ARBA00022730"/>
    </source>
</evidence>